<organism evidence="1 2">
    <name type="scientific">Holdemanella biformis</name>
    <dbReference type="NCBI Taxonomy" id="1735"/>
    <lineage>
        <taxon>Bacteria</taxon>
        <taxon>Bacillati</taxon>
        <taxon>Bacillota</taxon>
        <taxon>Erysipelotrichia</taxon>
        <taxon>Erysipelotrichales</taxon>
        <taxon>Erysipelotrichaceae</taxon>
        <taxon>Holdemanella</taxon>
    </lineage>
</organism>
<dbReference type="Proteomes" id="UP000285288">
    <property type="component" value="Unassembled WGS sequence"/>
</dbReference>
<name>A0A413UD88_9FIRM</name>
<protein>
    <submittedName>
        <fullName evidence="1">Uncharacterized protein</fullName>
    </submittedName>
</protein>
<gene>
    <name evidence="1" type="ORF">DW907_05190</name>
</gene>
<evidence type="ECO:0000313" key="2">
    <source>
        <dbReference type="Proteomes" id="UP000285288"/>
    </source>
</evidence>
<proteinExistence type="predicted"/>
<comment type="caution">
    <text evidence="1">The sequence shown here is derived from an EMBL/GenBank/DDBJ whole genome shotgun (WGS) entry which is preliminary data.</text>
</comment>
<dbReference type="EMBL" id="QSGD01000015">
    <property type="protein sequence ID" value="RHB07160.1"/>
    <property type="molecule type" value="Genomic_DNA"/>
</dbReference>
<dbReference type="AlphaFoldDB" id="A0A413UD88"/>
<reference evidence="1 2" key="1">
    <citation type="submission" date="2018-08" db="EMBL/GenBank/DDBJ databases">
        <title>A genome reference for cultivated species of the human gut microbiota.</title>
        <authorList>
            <person name="Zou Y."/>
            <person name="Xue W."/>
            <person name="Luo G."/>
        </authorList>
    </citation>
    <scope>NUCLEOTIDE SEQUENCE [LARGE SCALE GENOMIC DNA]</scope>
    <source>
        <strain evidence="1 2">AM42-13AC</strain>
    </source>
</reference>
<sequence length="62" mass="7457">MFDFSKIKFDTFWRESQNRIYLDDMYEPLPNAPKDVIDSYNRYKDQISQAKRNISKSIFKGG</sequence>
<dbReference type="RefSeq" id="WP_118011179.1">
    <property type="nucleotide sequence ID" value="NZ_QSGD01000015.1"/>
</dbReference>
<evidence type="ECO:0000313" key="1">
    <source>
        <dbReference type="EMBL" id="RHB07160.1"/>
    </source>
</evidence>
<accession>A0A413UD88</accession>